<dbReference type="InterPro" id="IPR036291">
    <property type="entry name" value="NAD(P)-bd_dom_sf"/>
</dbReference>
<dbReference type="InterPro" id="IPR000683">
    <property type="entry name" value="Gfo/Idh/MocA-like_OxRdtase_N"/>
</dbReference>
<comment type="function">
    <text evidence="6">Catalyzes the reduction of dTDP-6-deoxy-L-lyxo-4-hexulose to yield dTDP-L-rhamnose.</text>
</comment>
<dbReference type="Pfam" id="PF04321">
    <property type="entry name" value="RmlD_sub_bind"/>
    <property type="match status" value="1"/>
</dbReference>
<feature type="domain" description="RmlD-like substrate binding" evidence="8">
    <location>
        <begin position="69"/>
        <end position="212"/>
    </location>
</feature>
<dbReference type="UniPathway" id="UPA00124"/>
<dbReference type="Pfam" id="PF01408">
    <property type="entry name" value="GFO_IDH_MocA"/>
    <property type="match status" value="1"/>
</dbReference>
<dbReference type="PANTHER" id="PTHR10491">
    <property type="entry name" value="DTDP-4-DEHYDRORHAMNOSE REDUCTASE"/>
    <property type="match status" value="1"/>
</dbReference>
<gene>
    <name evidence="9" type="ORF">TW81_15985</name>
</gene>
<evidence type="ECO:0000256" key="6">
    <source>
        <dbReference type="RuleBase" id="RU364082"/>
    </source>
</evidence>
<organism evidence="9 10">
    <name type="scientific">Vibrio galatheae</name>
    <dbReference type="NCBI Taxonomy" id="579748"/>
    <lineage>
        <taxon>Bacteria</taxon>
        <taxon>Pseudomonadati</taxon>
        <taxon>Pseudomonadota</taxon>
        <taxon>Gammaproteobacteria</taxon>
        <taxon>Vibrionales</taxon>
        <taxon>Vibrionaceae</taxon>
        <taxon>Vibrio</taxon>
    </lineage>
</organism>
<feature type="domain" description="Gfo/Idh/MocA-like oxidoreductase N-terminal" evidence="7">
    <location>
        <begin position="256"/>
        <end position="341"/>
    </location>
</feature>
<reference evidence="9 10" key="1">
    <citation type="journal article" date="2015" name="BMC Genomics">
        <title>Genome mining reveals unlocked bioactive potential of marine Gram-negative bacteria.</title>
        <authorList>
            <person name="Machado H."/>
            <person name="Sonnenschein E.C."/>
            <person name="Melchiorsen J."/>
            <person name="Gram L."/>
        </authorList>
    </citation>
    <scope>NUCLEOTIDE SEQUENCE [LARGE SCALE GENOMIC DNA]</scope>
    <source>
        <strain evidence="9 10">S2757</strain>
    </source>
</reference>
<dbReference type="PATRIC" id="fig|579748.3.peg.3303"/>
<keyword evidence="6" id="KW-0521">NADP</keyword>
<dbReference type="Proteomes" id="UP000033673">
    <property type="component" value="Unassembled WGS sequence"/>
</dbReference>
<comment type="catalytic activity">
    <reaction evidence="5 6">
        <text>dTDP-beta-L-rhamnose + NADP(+) = dTDP-4-dehydro-beta-L-rhamnose + NADPH + H(+)</text>
        <dbReference type="Rhea" id="RHEA:21796"/>
        <dbReference type="ChEBI" id="CHEBI:15378"/>
        <dbReference type="ChEBI" id="CHEBI:57510"/>
        <dbReference type="ChEBI" id="CHEBI:57783"/>
        <dbReference type="ChEBI" id="CHEBI:58349"/>
        <dbReference type="ChEBI" id="CHEBI:62830"/>
        <dbReference type="EC" id="1.1.1.133"/>
    </reaction>
</comment>
<comment type="cofactor">
    <cofactor evidence="6">
        <name>Mg(2+)</name>
        <dbReference type="ChEBI" id="CHEBI:18420"/>
    </cofactor>
    <text evidence="6">Binds 1 Mg(2+) ion per monomer.</text>
</comment>
<dbReference type="RefSeq" id="WP_045956734.1">
    <property type="nucleotide sequence ID" value="NZ_JXXV01000028.1"/>
</dbReference>
<evidence type="ECO:0000259" key="7">
    <source>
        <dbReference type="Pfam" id="PF01408"/>
    </source>
</evidence>
<evidence type="ECO:0000256" key="4">
    <source>
        <dbReference type="ARBA" id="ARBA00017099"/>
    </source>
</evidence>
<protein>
    <recommendedName>
        <fullName evidence="4 6">dTDP-4-dehydrorhamnose reductase</fullName>
        <ecNumber evidence="3 6">1.1.1.133</ecNumber>
    </recommendedName>
</protein>
<evidence type="ECO:0000259" key="8">
    <source>
        <dbReference type="Pfam" id="PF04321"/>
    </source>
</evidence>
<comment type="caution">
    <text evidence="9">The sequence shown here is derived from an EMBL/GenBank/DDBJ whole genome shotgun (WGS) entry which is preliminary data.</text>
</comment>
<dbReference type="AlphaFoldDB" id="A0A0F4NFF9"/>
<dbReference type="InterPro" id="IPR029903">
    <property type="entry name" value="RmlD-like-bd"/>
</dbReference>
<evidence type="ECO:0000256" key="1">
    <source>
        <dbReference type="ARBA" id="ARBA00004781"/>
    </source>
</evidence>
<dbReference type="Gene3D" id="3.90.25.10">
    <property type="entry name" value="UDP-galactose 4-epimerase, domain 1"/>
    <property type="match status" value="1"/>
</dbReference>
<dbReference type="OrthoDB" id="9803892at2"/>
<dbReference type="InterPro" id="IPR005913">
    <property type="entry name" value="dTDP_dehydrorham_reduct"/>
</dbReference>
<dbReference type="GO" id="GO:0008831">
    <property type="term" value="F:dTDP-4-dehydrorhamnose reductase activity"/>
    <property type="evidence" value="ECO:0007669"/>
    <property type="project" value="UniProtKB-EC"/>
</dbReference>
<dbReference type="GO" id="GO:0009243">
    <property type="term" value="P:O antigen biosynthetic process"/>
    <property type="evidence" value="ECO:0007669"/>
    <property type="project" value="UniProtKB-UniPathway"/>
</dbReference>
<dbReference type="SUPFAM" id="SSF51735">
    <property type="entry name" value="NAD(P)-binding Rossmann-fold domains"/>
    <property type="match status" value="2"/>
</dbReference>
<dbReference type="EC" id="1.1.1.133" evidence="3 6"/>
<keyword evidence="6" id="KW-0560">Oxidoreductase</keyword>
<name>A0A0F4NFF9_9VIBR</name>
<comment type="similarity">
    <text evidence="2 6">Belongs to the dTDP-4-dehydrorhamnose reductase family.</text>
</comment>
<dbReference type="PANTHER" id="PTHR10491:SF4">
    <property type="entry name" value="METHIONINE ADENOSYLTRANSFERASE 2 SUBUNIT BETA"/>
    <property type="match status" value="1"/>
</dbReference>
<dbReference type="GO" id="GO:0000166">
    <property type="term" value="F:nucleotide binding"/>
    <property type="evidence" value="ECO:0007669"/>
    <property type="project" value="InterPro"/>
</dbReference>
<evidence type="ECO:0000256" key="5">
    <source>
        <dbReference type="ARBA" id="ARBA00048200"/>
    </source>
</evidence>
<comment type="pathway">
    <text evidence="1 6">Carbohydrate biosynthesis; dTDP-L-rhamnose biosynthesis.</text>
</comment>
<proteinExistence type="inferred from homology"/>
<dbReference type="Gene3D" id="3.40.50.720">
    <property type="entry name" value="NAD(P)-binding Rossmann-like Domain"/>
    <property type="match status" value="2"/>
</dbReference>
<evidence type="ECO:0000313" key="10">
    <source>
        <dbReference type="Proteomes" id="UP000033673"/>
    </source>
</evidence>
<dbReference type="EMBL" id="JXXV01000028">
    <property type="protein sequence ID" value="KJY81852.1"/>
    <property type="molecule type" value="Genomic_DNA"/>
</dbReference>
<sequence length="549" mass="62502">MKTVLMTGLSGSLGPKVSKQFQSRGWNVLEWNHHQVSPSQENKCKEFWHSHHFDAVCHMAMGSEDWASWLAQQCLRENLPYLFVSTAMVFDAKVNGPYGIFSQRNAVDDYGQYKIRSEDAIWQVNPNAMIARIGWQMHDDSSGNNMLAHLEAQHREKGVLTASTHWYPATSHMDDTALAFLQLIERNEAGLYHLDSNAQERWSFYELVCALKLHYGKDWQVVPCDDYQHDQRLQDERIGLPPLSSRFKRPQLLCSAGILGSKWGRTHVPHYRAAGLDVAAMCAKNLPQLEQVCAAENIVRATTDIHELNDLDVVTVATPADQHSNCIETLSRPNLICEKPLLGLHGDIQVWAKSNQRILVNYAFAQLETAKCIEQWLDTQNTACDVILDCYVNLPGDMSVQQWFVEVASHPLSWLLHYFGEFSQAKVTQSDDVISVQLSCGVHRLSINLMLNGEEGIEYQFNIRSDSTLNCKGYYRVGKKWRFEPVEVDGKAINHGEYTESDCWQDANRRSVALMIAMFNRSVDWEFGLRQGAFDTRKAILIEKVFAQS</sequence>
<evidence type="ECO:0000256" key="2">
    <source>
        <dbReference type="ARBA" id="ARBA00010944"/>
    </source>
</evidence>
<dbReference type="STRING" id="579748.TW81_15985"/>
<evidence type="ECO:0000313" key="9">
    <source>
        <dbReference type="EMBL" id="KJY81852.1"/>
    </source>
</evidence>
<dbReference type="UniPathway" id="UPA00281"/>
<evidence type="ECO:0000256" key="3">
    <source>
        <dbReference type="ARBA" id="ARBA00012929"/>
    </source>
</evidence>
<keyword evidence="10" id="KW-1185">Reference proteome</keyword>
<accession>A0A0F4NFF9</accession>
<dbReference type="GO" id="GO:0019305">
    <property type="term" value="P:dTDP-rhamnose biosynthetic process"/>
    <property type="evidence" value="ECO:0007669"/>
    <property type="project" value="UniProtKB-UniPathway"/>
</dbReference>